<dbReference type="EMBL" id="CAKASE010000049">
    <property type="protein sequence ID" value="CAG9562988.1"/>
    <property type="molecule type" value="Genomic_DNA"/>
</dbReference>
<keyword evidence="1" id="KW-0175">Coiled coil</keyword>
<evidence type="ECO:0000256" key="1">
    <source>
        <dbReference type="SAM" id="Coils"/>
    </source>
</evidence>
<name>A0A8J2VY09_9NEOP</name>
<reference evidence="3" key="1">
    <citation type="submission" date="2021-09" db="EMBL/GenBank/DDBJ databases">
        <authorList>
            <person name="Martin H S."/>
        </authorList>
    </citation>
    <scope>NUCLEOTIDE SEQUENCE</scope>
</reference>
<protein>
    <submittedName>
        <fullName evidence="3">(African queen) hypothetical protein</fullName>
    </submittedName>
</protein>
<keyword evidence="4" id="KW-1185">Reference proteome</keyword>
<comment type="caution">
    <text evidence="3">The sequence shown here is derived from an EMBL/GenBank/DDBJ whole genome shotgun (WGS) entry which is preliminary data.</text>
</comment>
<evidence type="ECO:0000256" key="2">
    <source>
        <dbReference type="SAM" id="MobiDB-lite"/>
    </source>
</evidence>
<proteinExistence type="predicted"/>
<organism evidence="3 4">
    <name type="scientific">Danaus chrysippus</name>
    <name type="common">African queen</name>
    <dbReference type="NCBI Taxonomy" id="151541"/>
    <lineage>
        <taxon>Eukaryota</taxon>
        <taxon>Metazoa</taxon>
        <taxon>Ecdysozoa</taxon>
        <taxon>Arthropoda</taxon>
        <taxon>Hexapoda</taxon>
        <taxon>Insecta</taxon>
        <taxon>Pterygota</taxon>
        <taxon>Neoptera</taxon>
        <taxon>Endopterygota</taxon>
        <taxon>Lepidoptera</taxon>
        <taxon>Glossata</taxon>
        <taxon>Ditrysia</taxon>
        <taxon>Papilionoidea</taxon>
        <taxon>Nymphalidae</taxon>
        <taxon>Danainae</taxon>
        <taxon>Danaini</taxon>
        <taxon>Danaina</taxon>
        <taxon>Danaus</taxon>
        <taxon>Anosia</taxon>
    </lineage>
</organism>
<dbReference type="Proteomes" id="UP000789524">
    <property type="component" value="Unassembled WGS sequence"/>
</dbReference>
<evidence type="ECO:0000313" key="3">
    <source>
        <dbReference type="EMBL" id="CAG9562988.1"/>
    </source>
</evidence>
<gene>
    <name evidence="3" type="ORF">DCHRY22_LOCUS4244</name>
</gene>
<dbReference type="OrthoDB" id="8197317at2759"/>
<accession>A0A8J2VY09</accession>
<dbReference type="AlphaFoldDB" id="A0A8J2VY09"/>
<feature type="compositionally biased region" description="Basic residues" evidence="2">
    <location>
        <begin position="121"/>
        <end position="132"/>
    </location>
</feature>
<feature type="region of interest" description="Disordered" evidence="2">
    <location>
        <begin position="276"/>
        <end position="301"/>
    </location>
</feature>
<sequence>MACDNLINSNADSEMEEGEIVDELDELSDISSEEEFLLRQRLQVLENYNNVLERKEAKRTSIGPGKSHRRVEASYDQYEISGTDADDGFPNLKYRITKEHKQTRLHRQKKIKQTENVRYRESKKKGQRKKKIDVKSNSDTSDISDDEYKNKRRKLADAVTLNKAKNDTTTLKDRINRMLCVSRTENHIININNNTVEGIKLENKKDKLENKQQENIKVTEESTNNTKTSELIDLCTDDSNLVSISGVDTVDSVTEKTEGNSDEDLEILRQHALKTKSKATEKTNTNKDISENKQHISEDEDSDTAELRLICLKSALLKKAIEMKRKQKLQKRLSQSVGDNFDVESDNEINIDNNTDVESVDMDIGSDAEDKGKITDCNHENGNQNILEDNSCKKKPHKDDELEEDEDLLRAKLLTSLSKNLPNLLNINVLNTALDGTETKKESVKDIKSNVIKDIKSNKIKDAPSIAVPEEKKFVIQLGDSDSEGEHEATKNLTKMHLKLSEQAEFQMKLDNLLKSVRNKTEETSLPDVVQQPVRPPHKFVAKAMNHLPKSEQIEYRNLVKRMAELEKIKQARQITNNQMTKDTLKPRNISIDPRKTIPNKNIEDKIALSRKKIAEESSKIFRLKEEAKKLSQRYKIVSTELRNITTAITINKKHQKTVQDSLTKIRLQHQMLLRQGIEKHSNQIPPRTNKITTKLQKENDPNKEDYKVENNLKALKVSVVNDLNKEIALPKLSVQLDVNTNKKNVKLPSPTKERVVDYNDVTTEDRVSETDIHKRLKCEETRNQEIAGANDYVSPLNSLECKNWKDPNGVFCRFEVGGSCRDPDCKYYHPDTPSQK</sequence>
<feature type="coiled-coil region" evidence="1">
    <location>
        <begin position="191"/>
        <end position="221"/>
    </location>
</feature>
<evidence type="ECO:0000313" key="4">
    <source>
        <dbReference type="Proteomes" id="UP000789524"/>
    </source>
</evidence>
<feature type="region of interest" description="Disordered" evidence="2">
    <location>
        <begin position="100"/>
        <end position="145"/>
    </location>
</feature>
<feature type="region of interest" description="Disordered" evidence="2">
    <location>
        <begin position="375"/>
        <end position="399"/>
    </location>
</feature>
<feature type="compositionally biased region" description="Basic and acidic residues" evidence="2">
    <location>
        <begin position="278"/>
        <end position="297"/>
    </location>
</feature>